<dbReference type="NCBIfam" id="NF003921">
    <property type="entry name" value="PRK05443.2-2"/>
    <property type="match status" value="1"/>
</dbReference>
<dbReference type="PIRSF" id="PIRSF015589">
    <property type="entry name" value="PP_kinase"/>
    <property type="match status" value="1"/>
</dbReference>
<evidence type="ECO:0000256" key="3">
    <source>
        <dbReference type="ARBA" id="ARBA00022741"/>
    </source>
</evidence>
<evidence type="ECO:0000256" key="6">
    <source>
        <dbReference type="HAMAP-Rule" id="MF_00347"/>
    </source>
</evidence>
<dbReference type="KEGG" id="rhoz:GXP67_20495"/>
<dbReference type="Gene3D" id="3.30.1840.10">
    <property type="entry name" value="Polyphosphate kinase middle domain"/>
    <property type="match status" value="1"/>
</dbReference>
<keyword evidence="2 6" id="KW-0808">Transferase</keyword>
<comment type="similarity">
    <text evidence="6 7">Belongs to the polyphosphate kinase 1 (PPK1) family.</text>
</comment>
<dbReference type="Gene3D" id="1.20.58.310">
    <property type="entry name" value="Polyphosphate kinase N-terminal domain"/>
    <property type="match status" value="1"/>
</dbReference>
<keyword evidence="1 6" id="KW-0597">Phosphoprotein</keyword>
<evidence type="ECO:0000259" key="9">
    <source>
        <dbReference type="Pfam" id="PF13089"/>
    </source>
</evidence>
<organism evidence="12 13">
    <name type="scientific">Rhodocytophaga rosea</name>
    <dbReference type="NCBI Taxonomy" id="2704465"/>
    <lineage>
        <taxon>Bacteria</taxon>
        <taxon>Pseudomonadati</taxon>
        <taxon>Bacteroidota</taxon>
        <taxon>Cytophagia</taxon>
        <taxon>Cytophagales</taxon>
        <taxon>Rhodocytophagaceae</taxon>
        <taxon>Rhodocytophaga</taxon>
    </lineage>
</organism>
<proteinExistence type="inferred from homology"/>
<dbReference type="NCBIfam" id="TIGR03705">
    <property type="entry name" value="poly_P_kin"/>
    <property type="match status" value="1"/>
</dbReference>
<comment type="PTM">
    <text evidence="6 7">An intermediate of this reaction is the autophosphorylated ppk in which a phosphate is covalently linked to a histidine residue through a N-P bond.</text>
</comment>
<keyword evidence="6" id="KW-0479">Metal-binding</keyword>
<dbReference type="RefSeq" id="WP_162444860.1">
    <property type="nucleotide sequence ID" value="NZ_CP048222.1"/>
</dbReference>
<feature type="binding site" evidence="6">
    <location>
        <position position="407"/>
    </location>
    <ligand>
        <name>Mg(2+)</name>
        <dbReference type="ChEBI" id="CHEBI:18420"/>
    </ligand>
</feature>
<name>A0A6C0GLP0_9BACT</name>
<evidence type="ECO:0000256" key="5">
    <source>
        <dbReference type="ARBA" id="ARBA00022840"/>
    </source>
</evidence>
<dbReference type="SUPFAM" id="SSF143724">
    <property type="entry name" value="PHP14-like"/>
    <property type="match status" value="1"/>
</dbReference>
<evidence type="ECO:0000259" key="8">
    <source>
        <dbReference type="Pfam" id="PF02503"/>
    </source>
</evidence>
<dbReference type="SUPFAM" id="SSF56024">
    <property type="entry name" value="Phospholipase D/nuclease"/>
    <property type="match status" value="2"/>
</dbReference>
<dbReference type="Gene3D" id="3.30.870.10">
    <property type="entry name" value="Endonuclease Chain A"/>
    <property type="match status" value="2"/>
</dbReference>
<dbReference type="Pfam" id="PF13090">
    <property type="entry name" value="PP_kinase_C"/>
    <property type="match status" value="1"/>
</dbReference>
<evidence type="ECO:0000313" key="13">
    <source>
        <dbReference type="Proteomes" id="UP000480178"/>
    </source>
</evidence>
<dbReference type="PANTHER" id="PTHR30218">
    <property type="entry name" value="POLYPHOSPHATE KINASE"/>
    <property type="match status" value="1"/>
</dbReference>
<dbReference type="InterPro" id="IPR025200">
    <property type="entry name" value="PPK_C_dom2"/>
</dbReference>
<dbReference type="GO" id="GO:0008976">
    <property type="term" value="F:polyphosphate kinase activity"/>
    <property type="evidence" value="ECO:0007669"/>
    <property type="project" value="UniProtKB-UniRule"/>
</dbReference>
<feature type="binding site" evidence="6">
    <location>
        <position position="567"/>
    </location>
    <ligand>
        <name>ATP</name>
        <dbReference type="ChEBI" id="CHEBI:30616"/>
    </ligand>
</feature>
<keyword evidence="6" id="KW-0460">Magnesium</keyword>
<dbReference type="InterPro" id="IPR003414">
    <property type="entry name" value="PP_kinase"/>
</dbReference>
<feature type="binding site" evidence="6">
    <location>
        <position position="377"/>
    </location>
    <ligand>
        <name>Mg(2+)</name>
        <dbReference type="ChEBI" id="CHEBI:18420"/>
    </ligand>
</feature>
<feature type="binding site" evidence="6">
    <location>
        <position position="45"/>
    </location>
    <ligand>
        <name>ATP</name>
        <dbReference type="ChEBI" id="CHEBI:30616"/>
    </ligand>
</feature>
<dbReference type="GO" id="GO:0009358">
    <property type="term" value="C:polyphosphate kinase complex"/>
    <property type="evidence" value="ECO:0007669"/>
    <property type="project" value="InterPro"/>
</dbReference>
<dbReference type="HAMAP" id="MF_00347">
    <property type="entry name" value="Polyphosphate_kinase"/>
    <property type="match status" value="1"/>
</dbReference>
<dbReference type="NCBIfam" id="NF003917">
    <property type="entry name" value="PRK05443.1-1"/>
    <property type="match status" value="1"/>
</dbReference>
<comment type="cofactor">
    <cofactor evidence="6">
        <name>Mg(2+)</name>
        <dbReference type="ChEBI" id="CHEBI:18420"/>
    </cofactor>
</comment>
<protein>
    <recommendedName>
        <fullName evidence="6 7">Polyphosphate kinase</fullName>
        <ecNumber evidence="6 7">2.7.4.1</ecNumber>
    </recommendedName>
    <alternativeName>
        <fullName evidence="6">ATP-polyphosphate phosphotransferase</fullName>
    </alternativeName>
    <alternativeName>
        <fullName evidence="6">Polyphosphoric acid kinase</fullName>
    </alternativeName>
</protein>
<feature type="active site" description="Phosphohistidine intermediate" evidence="6">
    <location>
        <position position="437"/>
    </location>
</feature>
<keyword evidence="3 6" id="KW-0547">Nucleotide-binding</keyword>
<evidence type="ECO:0000259" key="11">
    <source>
        <dbReference type="Pfam" id="PF17941"/>
    </source>
</evidence>
<dbReference type="GO" id="GO:0006799">
    <property type="term" value="P:polyphosphate biosynthetic process"/>
    <property type="evidence" value="ECO:0007669"/>
    <property type="project" value="UniProtKB-UniRule"/>
</dbReference>
<dbReference type="Proteomes" id="UP000480178">
    <property type="component" value="Chromosome"/>
</dbReference>
<feature type="domain" description="Polyphosphate kinase N-terminal" evidence="9">
    <location>
        <begin position="7"/>
        <end position="113"/>
    </location>
</feature>
<comment type="catalytic activity">
    <reaction evidence="6 7">
        <text>[phosphate](n) + ATP = [phosphate](n+1) + ADP</text>
        <dbReference type="Rhea" id="RHEA:19573"/>
        <dbReference type="Rhea" id="RHEA-COMP:9859"/>
        <dbReference type="Rhea" id="RHEA-COMP:14280"/>
        <dbReference type="ChEBI" id="CHEBI:16838"/>
        <dbReference type="ChEBI" id="CHEBI:30616"/>
        <dbReference type="ChEBI" id="CHEBI:456216"/>
        <dbReference type="EC" id="2.7.4.1"/>
    </reaction>
</comment>
<dbReference type="Pfam" id="PF02503">
    <property type="entry name" value="PP_kinase"/>
    <property type="match status" value="1"/>
</dbReference>
<dbReference type="InterPro" id="IPR024953">
    <property type="entry name" value="PP_kinase_middle"/>
</dbReference>
<reference evidence="12 13" key="1">
    <citation type="submission" date="2020-01" db="EMBL/GenBank/DDBJ databases">
        <authorList>
            <person name="Kim M.K."/>
        </authorList>
    </citation>
    <scope>NUCLEOTIDE SEQUENCE [LARGE SCALE GENOMIC DNA]</scope>
    <source>
        <strain evidence="12 13">172606-1</strain>
    </source>
</reference>
<feature type="binding site" evidence="6">
    <location>
        <position position="471"/>
    </location>
    <ligand>
        <name>ATP</name>
        <dbReference type="ChEBI" id="CHEBI:30616"/>
    </ligand>
</feature>
<dbReference type="InterPro" id="IPR025198">
    <property type="entry name" value="PPK_N_dom"/>
</dbReference>
<feature type="binding site" evidence="6">
    <location>
        <position position="595"/>
    </location>
    <ligand>
        <name>ATP</name>
        <dbReference type="ChEBI" id="CHEBI:30616"/>
    </ligand>
</feature>
<evidence type="ECO:0000256" key="7">
    <source>
        <dbReference type="RuleBase" id="RU003800"/>
    </source>
</evidence>
<dbReference type="InterPro" id="IPR041108">
    <property type="entry name" value="PP_kinase_C_1"/>
</dbReference>
<dbReference type="PANTHER" id="PTHR30218:SF0">
    <property type="entry name" value="POLYPHOSPHATE KINASE"/>
    <property type="match status" value="1"/>
</dbReference>
<accession>A0A6C0GLP0</accession>
<evidence type="ECO:0000313" key="12">
    <source>
        <dbReference type="EMBL" id="QHT68857.1"/>
    </source>
</evidence>
<dbReference type="CDD" id="cd09164">
    <property type="entry name" value="PLDc_EcPPK1_C1_like"/>
    <property type="match status" value="1"/>
</dbReference>
<evidence type="ECO:0000256" key="4">
    <source>
        <dbReference type="ARBA" id="ARBA00022777"/>
    </source>
</evidence>
<dbReference type="CDD" id="cd09167">
    <property type="entry name" value="PLDc_EcPPK1_C2_like"/>
    <property type="match status" value="1"/>
</dbReference>
<dbReference type="EMBL" id="CP048222">
    <property type="protein sequence ID" value="QHT68857.1"/>
    <property type="molecule type" value="Genomic_DNA"/>
</dbReference>
<dbReference type="EC" id="2.7.4.1" evidence="6 7"/>
<feature type="domain" description="Polyphosphate kinase middle" evidence="8">
    <location>
        <begin position="125"/>
        <end position="307"/>
    </location>
</feature>
<dbReference type="AlphaFoldDB" id="A0A6C0GLP0"/>
<gene>
    <name evidence="12" type="primary">ppk1</name>
    <name evidence="6" type="synonym">ppk</name>
    <name evidence="12" type="ORF">GXP67_20495</name>
</gene>
<feature type="domain" description="Polyphosphate kinase C-terminal" evidence="10">
    <location>
        <begin position="506"/>
        <end position="678"/>
    </location>
</feature>
<keyword evidence="5 6" id="KW-0067">ATP-binding</keyword>
<evidence type="ECO:0000256" key="2">
    <source>
        <dbReference type="ARBA" id="ARBA00022679"/>
    </source>
</evidence>
<dbReference type="SUPFAM" id="SSF140356">
    <property type="entry name" value="PPK N-terminal domain-like"/>
    <property type="match status" value="1"/>
</dbReference>
<sequence>MGQVNPYFNRELSWLTFNYRVLQEAEDKQVPLYERIKFLAIYSSNLDEFFRVRVASLQNLLKFSKARIHKQLDFDPKDIMSAVQQDVIRQHYEFERIFKETILPELQANHIILYHEEEPAKAHLKEMTHFFKSKILSYLQPIFISGSGKNVPFMQNDALYFAISLRRKHNLDGKEEKIIAYLNIPSQPLGRFVKLSSMKGNKYFVFIEDIIRQNLATIFPGYEALGCYSIKMTRNGDLSIEDEYSGDLVRKIKEQLKKRHAGEPTRFQYEDIMPPEMLEFLTRRFQLEPEDMAPGGRYHNLDDLMQLPNPLSPKLEYTPLPAISKSALEESESIFEAISRQDHILHFPYHSYDYVLRFFNEAAIDPCVREIKVTFYRIASNSLIANALITAARNGKKVIVFVEVKARFDEANNLRWAEEMESAGIHIMYSIPGLKVHAKIALIQRTSSKGKLQNFAYLGTGNFNERTAGIYADHGLLTAHKGIAGELQQVFNHLVNKKSAMRFRHLLVAQFNMQDRFLVLLNREKNAAKKEKSAKIIIKINNLEDRVMIDELYEASKAGVQIELIVRGICCLIPGIAGISENIRVTRIVDRFLEHARVFWFYNNGKDEIYLSSADWMKRNLYKRIEVAFPVYNESIKVELRQMLALQLEDSVKGRHLDSKHNNLSIEVSKKNKPIQSQIDTYNWLKAREERIQEQVAGEDVIVTS</sequence>
<dbReference type="GO" id="GO:0005524">
    <property type="term" value="F:ATP binding"/>
    <property type="evidence" value="ECO:0007669"/>
    <property type="project" value="UniProtKB-KW"/>
</dbReference>
<dbReference type="InterPro" id="IPR036832">
    <property type="entry name" value="PPK_N_dom_sf"/>
</dbReference>
<evidence type="ECO:0000256" key="1">
    <source>
        <dbReference type="ARBA" id="ARBA00022553"/>
    </source>
</evidence>
<dbReference type="GO" id="GO:0046872">
    <property type="term" value="F:metal ion binding"/>
    <property type="evidence" value="ECO:0007669"/>
    <property type="project" value="UniProtKB-KW"/>
</dbReference>
<evidence type="ECO:0000259" key="10">
    <source>
        <dbReference type="Pfam" id="PF13090"/>
    </source>
</evidence>
<dbReference type="InterPro" id="IPR036830">
    <property type="entry name" value="PP_kinase_middle_dom_sf"/>
</dbReference>
<comment type="function">
    <text evidence="6 7">Catalyzes the reversible transfer of the terminal phosphate of ATP to form a long-chain polyphosphate (polyP).</text>
</comment>
<feature type="domain" description="Polyphosphate kinase C-terminal" evidence="11">
    <location>
        <begin position="333"/>
        <end position="498"/>
    </location>
</feature>
<dbReference type="Pfam" id="PF13089">
    <property type="entry name" value="PP_kinase_N"/>
    <property type="match status" value="1"/>
</dbReference>
<keyword evidence="4 6" id="KW-0418">Kinase</keyword>
<dbReference type="Pfam" id="PF17941">
    <property type="entry name" value="PP_kinase_C_1"/>
    <property type="match status" value="1"/>
</dbReference>
<keyword evidence="13" id="KW-1185">Reference proteome</keyword>